<proteinExistence type="predicted"/>
<dbReference type="InterPro" id="IPR029063">
    <property type="entry name" value="SAM-dependent_MTases_sf"/>
</dbReference>
<keyword evidence="2 7" id="KW-0808">Transferase</keyword>
<dbReference type="AlphaFoldDB" id="A0A1E3X7R3"/>
<dbReference type="InterPro" id="IPR016461">
    <property type="entry name" value="COMT-like"/>
</dbReference>
<feature type="domain" description="O-methyltransferase dimerisation" evidence="6">
    <location>
        <begin position="18"/>
        <end position="86"/>
    </location>
</feature>
<dbReference type="Proteomes" id="UP000094056">
    <property type="component" value="Unassembled WGS sequence"/>
</dbReference>
<dbReference type="GO" id="GO:0008171">
    <property type="term" value="F:O-methyltransferase activity"/>
    <property type="evidence" value="ECO:0007669"/>
    <property type="project" value="InterPro"/>
</dbReference>
<evidence type="ECO:0000259" key="6">
    <source>
        <dbReference type="Pfam" id="PF08100"/>
    </source>
</evidence>
<evidence type="ECO:0000256" key="4">
    <source>
        <dbReference type="PIRSR" id="PIRSR005739-1"/>
    </source>
</evidence>
<dbReference type="EMBL" id="MAYW01000105">
    <property type="protein sequence ID" value="ODS31622.1"/>
    <property type="molecule type" value="Genomic_DNA"/>
</dbReference>
<evidence type="ECO:0000256" key="1">
    <source>
        <dbReference type="ARBA" id="ARBA00022603"/>
    </source>
</evidence>
<comment type="caution">
    <text evidence="7">The sequence shown here is derived from an EMBL/GenBank/DDBJ whole genome shotgun (WGS) entry which is preliminary data.</text>
</comment>
<name>A0A1E3X7R3_9BACT</name>
<dbReference type="InterPro" id="IPR036388">
    <property type="entry name" value="WH-like_DNA-bd_sf"/>
</dbReference>
<dbReference type="GO" id="GO:0046983">
    <property type="term" value="F:protein dimerization activity"/>
    <property type="evidence" value="ECO:0007669"/>
    <property type="project" value="InterPro"/>
</dbReference>
<evidence type="ECO:0000313" key="7">
    <source>
        <dbReference type="EMBL" id="ODS31622.1"/>
    </source>
</evidence>
<dbReference type="Gene3D" id="1.10.10.10">
    <property type="entry name" value="Winged helix-like DNA-binding domain superfamily/Winged helix DNA-binding domain"/>
    <property type="match status" value="1"/>
</dbReference>
<keyword evidence="3" id="KW-0949">S-adenosyl-L-methionine</keyword>
<evidence type="ECO:0000256" key="3">
    <source>
        <dbReference type="ARBA" id="ARBA00022691"/>
    </source>
</evidence>
<dbReference type="InterPro" id="IPR001077">
    <property type="entry name" value="COMT_C"/>
</dbReference>
<evidence type="ECO:0000259" key="5">
    <source>
        <dbReference type="Pfam" id="PF00891"/>
    </source>
</evidence>
<dbReference type="PROSITE" id="PS51683">
    <property type="entry name" value="SAM_OMT_II"/>
    <property type="match status" value="1"/>
</dbReference>
<reference evidence="7 8" key="1">
    <citation type="submission" date="2016-07" db="EMBL/GenBank/DDBJ databases">
        <title>Draft genome of Scalindua rubra, obtained from a brine-seawater interface in the Red Sea, sheds light on salt adaptation in anammox bacteria.</title>
        <authorList>
            <person name="Speth D.R."/>
            <person name="Lagkouvardos I."/>
            <person name="Wang Y."/>
            <person name="Qian P.-Y."/>
            <person name="Dutilh B.E."/>
            <person name="Jetten M.S."/>
        </authorList>
    </citation>
    <scope>NUCLEOTIDE SEQUENCE [LARGE SCALE GENOMIC DNA]</scope>
    <source>
        <strain evidence="7">BSI-1</strain>
    </source>
</reference>
<dbReference type="Gene3D" id="3.40.50.150">
    <property type="entry name" value="Vaccinia Virus protein VP39"/>
    <property type="match status" value="1"/>
</dbReference>
<dbReference type="PIRSF" id="PIRSF005739">
    <property type="entry name" value="O-mtase"/>
    <property type="match status" value="1"/>
</dbReference>
<dbReference type="InterPro" id="IPR012967">
    <property type="entry name" value="COMT_dimerisation"/>
</dbReference>
<sequence>MEFDKGNVEKFRNETLELGYSFFKSKVLLTATKLDIFNIIGEMGLSVNDVAAKLNSDEDATEIFLDAIVSLNLLKKKHNQYFNTENGKEIFIYGKEMYLGDIIVLQDVMWDAWSRLEESIVTGRPARKPDMFQDDKEETRNFIMAMHNTAITTAHILSREIDLSDCKTLIDIGGGPGTYSVFFCKENCNLEVTILDLPGTLEITRELISNSNVTHRTKLIEGDFNKEIEGRYDAAFLSNIIHGEGEKENIALIKRVYNALNDGGKIIIKDFFLDDNKASPAFPALFSLNMLLFTENGRSYSLQEIKGWLEKAGFRGLTRMNIKLPRSASVLIGKK</sequence>
<protein>
    <submittedName>
        <fullName evidence="7">Tetracenomycin polyketide synthesis 8-O-methyltransferase</fullName>
    </submittedName>
</protein>
<dbReference type="PANTHER" id="PTHR11746">
    <property type="entry name" value="O-METHYLTRANSFERASE"/>
    <property type="match status" value="1"/>
</dbReference>
<dbReference type="SUPFAM" id="SSF46785">
    <property type="entry name" value="Winged helix' DNA-binding domain"/>
    <property type="match status" value="1"/>
</dbReference>
<accession>A0A1E3X7R3</accession>
<keyword evidence="1 7" id="KW-0489">Methyltransferase</keyword>
<evidence type="ECO:0000256" key="2">
    <source>
        <dbReference type="ARBA" id="ARBA00022679"/>
    </source>
</evidence>
<dbReference type="InterPro" id="IPR036390">
    <property type="entry name" value="WH_DNA-bd_sf"/>
</dbReference>
<dbReference type="Pfam" id="PF08100">
    <property type="entry name" value="Dimerisation"/>
    <property type="match status" value="1"/>
</dbReference>
<feature type="domain" description="O-methyltransferase C-terminal" evidence="5">
    <location>
        <begin position="131"/>
        <end position="315"/>
    </location>
</feature>
<evidence type="ECO:0000313" key="8">
    <source>
        <dbReference type="Proteomes" id="UP000094056"/>
    </source>
</evidence>
<dbReference type="GO" id="GO:0032259">
    <property type="term" value="P:methylation"/>
    <property type="evidence" value="ECO:0007669"/>
    <property type="project" value="UniProtKB-KW"/>
</dbReference>
<organism evidence="7 8">
    <name type="scientific">Candidatus Scalindua rubra</name>
    <dbReference type="NCBI Taxonomy" id="1872076"/>
    <lineage>
        <taxon>Bacteria</taxon>
        <taxon>Pseudomonadati</taxon>
        <taxon>Planctomycetota</taxon>
        <taxon>Candidatus Brocadiia</taxon>
        <taxon>Candidatus Brocadiales</taxon>
        <taxon>Candidatus Scalinduaceae</taxon>
        <taxon>Candidatus Scalindua</taxon>
    </lineage>
</organism>
<dbReference type="CDD" id="cd02440">
    <property type="entry name" value="AdoMet_MTases"/>
    <property type="match status" value="1"/>
</dbReference>
<dbReference type="SUPFAM" id="SSF53335">
    <property type="entry name" value="S-adenosyl-L-methionine-dependent methyltransferases"/>
    <property type="match status" value="1"/>
</dbReference>
<gene>
    <name evidence="7" type="ORF">SCARUB_03255</name>
</gene>
<feature type="active site" description="Proton acceptor" evidence="4">
    <location>
        <position position="242"/>
    </location>
</feature>
<dbReference type="Pfam" id="PF00891">
    <property type="entry name" value="Methyltransf_2"/>
    <property type="match status" value="1"/>
</dbReference>